<dbReference type="Proteomes" id="UP000595460">
    <property type="component" value="Chromosome"/>
</dbReference>
<reference evidence="1 2" key="1">
    <citation type="submission" date="2021-01" db="EMBL/GenBank/DDBJ databases">
        <title>Genome seq and assembly of Devosia sp. G19.</title>
        <authorList>
            <person name="Chhetri G."/>
        </authorList>
    </citation>
    <scope>NUCLEOTIDE SEQUENCE [LARGE SCALE GENOMIC DNA]</scope>
    <source>
        <strain evidence="1 2">G19</strain>
    </source>
</reference>
<accession>A0ABX7BW88</accession>
<proteinExistence type="predicted"/>
<dbReference type="RefSeq" id="WP_201657371.1">
    <property type="nucleotide sequence ID" value="NZ_CP068047.1"/>
</dbReference>
<dbReference type="InterPro" id="IPR011050">
    <property type="entry name" value="Pectin_lyase_fold/virulence"/>
</dbReference>
<gene>
    <name evidence="1" type="ORF">JI749_00805</name>
</gene>
<dbReference type="SUPFAM" id="SSF51126">
    <property type="entry name" value="Pectin lyase-like"/>
    <property type="match status" value="1"/>
</dbReference>
<dbReference type="SMART" id="SM00710">
    <property type="entry name" value="PbH1"/>
    <property type="match status" value="5"/>
</dbReference>
<evidence type="ECO:0008006" key="3">
    <source>
        <dbReference type="Google" id="ProtNLM"/>
    </source>
</evidence>
<dbReference type="InterPro" id="IPR006626">
    <property type="entry name" value="PbH1"/>
</dbReference>
<keyword evidence="2" id="KW-1185">Reference proteome</keyword>
<sequence>MIKSLGIIAAGIVLLVGAAWAAWVGLHALQAIQNLRSDIRTVRLEAGTLASALEKTIVDSQERRCDYYITALPATISAPGMHCLTSDLTAAQIDQDAISIQADGVTLDGFGHQITGKVAPDARYRGIIGIDRNRVTVQHLNIVGFRQGIVFGSSAPGSSSRIVVRDVSVDRAAFQGVRVAAESFSVIDALITNTGPSDLVPNTFTTAIDTRGNNCIISGNRVAGTMASGTGEAIGISLYRGAGCIVEDNIITAAAASGEFSRNFGIWTNAETGPGPKVENNTVIGAHYAFGPHGMFSQNTAANPVCGLFAKRELDLSTRDDLGGNTSIGSGGADLVHPRACLTVATAIDRYRAQPQANAAYAVALQYSEESPEKMVETLAWLLVAAHLGHPDAEAVAQNPEAVGYTMQQAQSARELAESLAAGH</sequence>
<name>A0ABX7BW88_9HYPH</name>
<evidence type="ECO:0000313" key="2">
    <source>
        <dbReference type="Proteomes" id="UP000595460"/>
    </source>
</evidence>
<evidence type="ECO:0000313" key="1">
    <source>
        <dbReference type="EMBL" id="QQR36217.1"/>
    </source>
</evidence>
<dbReference type="EMBL" id="CP068047">
    <property type="protein sequence ID" value="QQR36217.1"/>
    <property type="molecule type" value="Genomic_DNA"/>
</dbReference>
<protein>
    <recommendedName>
        <fullName evidence="3">Right-handed parallel beta-helix repeat-containing protein</fullName>
    </recommendedName>
</protein>
<organism evidence="1 2">
    <name type="scientific">Devosia oryziradicis</name>
    <dbReference type="NCBI Taxonomy" id="2801335"/>
    <lineage>
        <taxon>Bacteria</taxon>
        <taxon>Pseudomonadati</taxon>
        <taxon>Pseudomonadota</taxon>
        <taxon>Alphaproteobacteria</taxon>
        <taxon>Hyphomicrobiales</taxon>
        <taxon>Devosiaceae</taxon>
        <taxon>Devosia</taxon>
    </lineage>
</organism>
<dbReference type="Gene3D" id="2.160.20.10">
    <property type="entry name" value="Single-stranded right-handed beta-helix, Pectin lyase-like"/>
    <property type="match status" value="1"/>
</dbReference>
<dbReference type="InterPro" id="IPR012334">
    <property type="entry name" value="Pectin_lyas_fold"/>
</dbReference>